<sequence>MASTNDSSMSATDDERDTGVHVLPITVEYGGREITITPTLVETDRGPILIDVGPQGAREGIRTHLRSLGYDLADVWLVLVTHHDGDHAGGLAALLERVDAVVATHRAEAPYVSGESEPIAGDGDRYPPVDVDIELADGVRFSTLAGPMEVVATPGHAPGHVSLYLPDANLLVAGDALVADGDDALAGPKPRFTPAMERAIESVGTLADLEIEHTVCYHGGYVDRGTERIREIARQSRE</sequence>
<dbReference type="PANTHER" id="PTHR42951:SF15">
    <property type="entry name" value="METALLO-BETA-LACTAMASE SUPERFAMILY PROTEIN"/>
    <property type="match status" value="1"/>
</dbReference>
<dbReference type="PANTHER" id="PTHR42951">
    <property type="entry name" value="METALLO-BETA-LACTAMASE DOMAIN-CONTAINING"/>
    <property type="match status" value="1"/>
</dbReference>
<accession>A0A482XVE3</accession>
<dbReference type="Pfam" id="PF00753">
    <property type="entry name" value="Lactamase_B"/>
    <property type="match status" value="1"/>
</dbReference>
<proteinExistence type="predicted"/>
<evidence type="ECO:0000313" key="2">
    <source>
        <dbReference type="EMBL" id="RZH66852.1"/>
    </source>
</evidence>
<keyword evidence="2" id="KW-0378">Hydrolase</keyword>
<evidence type="ECO:0000313" key="3">
    <source>
        <dbReference type="Proteomes" id="UP000292704"/>
    </source>
</evidence>
<dbReference type="Proteomes" id="UP000292704">
    <property type="component" value="Unassembled WGS sequence"/>
</dbReference>
<protein>
    <submittedName>
        <fullName evidence="2">MBL fold metallo-hydrolase</fullName>
    </submittedName>
</protein>
<dbReference type="CDD" id="cd07721">
    <property type="entry name" value="yflN-like_MBL-fold"/>
    <property type="match status" value="1"/>
</dbReference>
<dbReference type="InterPro" id="IPR001279">
    <property type="entry name" value="Metallo-B-lactamas"/>
</dbReference>
<gene>
    <name evidence="2" type="ORF">ELS17_13825</name>
</gene>
<name>A0A482XVE3_9EURY</name>
<dbReference type="OrthoDB" id="197151at2157"/>
<dbReference type="InterPro" id="IPR050855">
    <property type="entry name" value="NDM-1-like"/>
</dbReference>
<dbReference type="SMART" id="SM00849">
    <property type="entry name" value="Lactamase_B"/>
    <property type="match status" value="1"/>
</dbReference>
<dbReference type="AlphaFoldDB" id="A0A482XVE3"/>
<dbReference type="EMBL" id="SHMR01000007">
    <property type="protein sequence ID" value="RZH66852.1"/>
    <property type="molecule type" value="Genomic_DNA"/>
</dbReference>
<organism evidence="2 3">
    <name type="scientific">Natrinema altunense</name>
    <dbReference type="NCBI Taxonomy" id="222984"/>
    <lineage>
        <taxon>Archaea</taxon>
        <taxon>Methanobacteriati</taxon>
        <taxon>Methanobacteriota</taxon>
        <taxon>Stenosarchaea group</taxon>
        <taxon>Halobacteria</taxon>
        <taxon>Halobacteriales</taxon>
        <taxon>Natrialbaceae</taxon>
        <taxon>Natrinema</taxon>
    </lineage>
</organism>
<dbReference type="Gene3D" id="3.60.15.10">
    <property type="entry name" value="Ribonuclease Z/Hydroxyacylglutathione hydrolase-like"/>
    <property type="match status" value="1"/>
</dbReference>
<dbReference type="STRING" id="222984.GCA_000731985_01481"/>
<comment type="caution">
    <text evidence="2">The sequence shown here is derived from an EMBL/GenBank/DDBJ whole genome shotgun (WGS) entry which is preliminary data.</text>
</comment>
<evidence type="ECO:0000259" key="1">
    <source>
        <dbReference type="SMART" id="SM00849"/>
    </source>
</evidence>
<dbReference type="InterPro" id="IPR036866">
    <property type="entry name" value="RibonucZ/Hydroxyglut_hydro"/>
</dbReference>
<dbReference type="SUPFAM" id="SSF56281">
    <property type="entry name" value="Metallo-hydrolase/oxidoreductase"/>
    <property type="match status" value="1"/>
</dbReference>
<feature type="domain" description="Metallo-beta-lactamase" evidence="1">
    <location>
        <begin position="35"/>
        <end position="218"/>
    </location>
</feature>
<dbReference type="GO" id="GO:0016787">
    <property type="term" value="F:hydrolase activity"/>
    <property type="evidence" value="ECO:0007669"/>
    <property type="project" value="UniProtKB-KW"/>
</dbReference>
<reference evidence="2 3" key="1">
    <citation type="submission" date="2019-02" db="EMBL/GenBank/DDBJ databases">
        <title>Genome analysis provides insights into bioremediation potentialities and Haloocin production by Natrinema altunense strain 4.1R isolated from Chott Douz in Tunisian desert.</title>
        <authorList>
            <person name="Najjari A."/>
            <person name="Youssef N."/>
            <person name="Ben Dhia O."/>
            <person name="Ferjani R."/>
            <person name="El Hidri D."/>
            <person name="Ouzari H.I."/>
            <person name="Cherif A."/>
        </authorList>
    </citation>
    <scope>NUCLEOTIDE SEQUENCE [LARGE SCALE GENOMIC DNA]</scope>
    <source>
        <strain evidence="2 3">4.1R</strain>
    </source>
</reference>